<evidence type="ECO:0000256" key="1">
    <source>
        <dbReference type="SAM" id="MobiDB-lite"/>
    </source>
</evidence>
<feature type="region of interest" description="Disordered" evidence="1">
    <location>
        <begin position="252"/>
        <end position="271"/>
    </location>
</feature>
<dbReference type="SMART" id="SM00382">
    <property type="entry name" value="AAA"/>
    <property type="match status" value="1"/>
</dbReference>
<dbReference type="InterPro" id="IPR003959">
    <property type="entry name" value="ATPase_AAA_core"/>
</dbReference>
<name>A0ABR1X8K1_9PEZI</name>
<dbReference type="Pfam" id="PF00004">
    <property type="entry name" value="AAA"/>
    <property type="match status" value="1"/>
</dbReference>
<accession>A0ABR1X8K1</accession>
<dbReference type="InterPro" id="IPR054289">
    <property type="entry name" value="DUF7025"/>
</dbReference>
<evidence type="ECO:0000313" key="4">
    <source>
        <dbReference type="Proteomes" id="UP001433268"/>
    </source>
</evidence>
<dbReference type="SUPFAM" id="SSF52540">
    <property type="entry name" value="P-loop containing nucleoside triphosphate hydrolases"/>
    <property type="match status" value="1"/>
</dbReference>
<sequence>MEPIGFALGIASLFTTCIDCFELIQSGRYLGQEYHLLETKFVNQRIRLVAWGKACGFTDPNGYDRQIDENKEVRDAIEASLLHLISLLQDGDKLTRKYGLRHADAENQAGGPGPNSLVLHSSHTWPLQLGQSAVSSLAQKLARFRERTRSTQQQANLWAKASWAIKDKDKFADLVQHLRDLVEDLEGLTAGLDLEHRQRELIRQEVESIREIPVLESIEEARVGRLDPVSDAASLRLWSVRDRFSFSRESSSRGQVSAAGGHPLNRSSVPAGEDYRESNAIVYSLTEERSEISDEDWEALSRGPSLSAPPSPGLDDDSSSAYYQVLHRVHCEFCSPAIYLDVPDYGTQCSTTNQWMVLDEYHPLHEPKTLHLCGKRLIIDLDTYLAQNRQLRFLVFQEYQCRHELEGLATSTATTPETVANGQTIYLVSEEMCVAMRRLAARAPGMSLPYFEPQAELQYPFYWFYHSRQALENELSHLEESTTMALAKELVDFINDSTFEEYSKVDELLARRVITWNTLKYLYAPDDIVVQKQADGFRRSQAYRIIDGQWTEATDIADDVILKVYYVACQDHLVPLQRTLKITKGDFENVDAEVEIEDLPIVPLRYYTHIAWTDLVDRGKRLTGSADTQFDFRYRWVCYSGTEVDSTVWMDDLRLIIDPNLYWKHYHQSDGSTEDGQPPRLPRRPHRNMTPDHFLVPGELTPRDLPLLEPTVYGFDLRTHEWRHLYVADLREVEWNSDAFDDLILDEKEKALLLGSVQSATQDTNVARADINTTAITTSSQNKGISGGGGRGSVYLFHGGPGTGKTFATNCISERTHKPLYHMTPFATGVSAEAVQRNMDATLALAQRWDCMLVLEDADATANGGNGSTGGGGGGSHIQHEVPRRAMTMALLKLLDGFGGIVVLNSSRVDVLDDALFSRVHLAIYFPELDVAGRRRIWHDAFSVATVFTHAITSTAPMTASEVDPYLLSPEAEQKLATTELNGREIRNVVAQSLRIARFQGGAAARAGRVGTAPGGQIAGVPGESPRKEDEVFRRPESLWYQSYRGGDKKETWGQGALPSPPPDLLASTPPSDRRFKWDRDSWHSDTAIAKATGSS</sequence>
<dbReference type="Pfam" id="PF22942">
    <property type="entry name" value="DUF7025"/>
    <property type="match status" value="1"/>
</dbReference>
<dbReference type="GeneID" id="92039545"/>
<keyword evidence="4" id="KW-1185">Reference proteome</keyword>
<dbReference type="Pfam" id="PF14479">
    <property type="entry name" value="HeLo"/>
    <property type="match status" value="1"/>
</dbReference>
<protein>
    <recommendedName>
        <fullName evidence="2">AAA+ ATPase domain-containing protein</fullName>
    </recommendedName>
</protein>
<dbReference type="Gene3D" id="1.20.120.1020">
    <property type="entry name" value="Prion-inhibition and propagation, HeLo domain"/>
    <property type="match status" value="1"/>
</dbReference>
<dbReference type="RefSeq" id="XP_066673781.1">
    <property type="nucleotide sequence ID" value="XM_066806485.1"/>
</dbReference>
<feature type="domain" description="AAA+ ATPase" evidence="2">
    <location>
        <begin position="791"/>
        <end position="930"/>
    </location>
</feature>
<dbReference type="InterPro" id="IPR003593">
    <property type="entry name" value="AAA+_ATPase"/>
</dbReference>
<evidence type="ECO:0000313" key="3">
    <source>
        <dbReference type="EMBL" id="KAK8091809.1"/>
    </source>
</evidence>
<dbReference type="InterPro" id="IPR029498">
    <property type="entry name" value="HeLo_dom"/>
</dbReference>
<organism evidence="3 4">
    <name type="scientific">Apiospora hydei</name>
    <dbReference type="NCBI Taxonomy" id="1337664"/>
    <lineage>
        <taxon>Eukaryota</taxon>
        <taxon>Fungi</taxon>
        <taxon>Dikarya</taxon>
        <taxon>Ascomycota</taxon>
        <taxon>Pezizomycotina</taxon>
        <taxon>Sordariomycetes</taxon>
        <taxon>Xylariomycetidae</taxon>
        <taxon>Amphisphaeriales</taxon>
        <taxon>Apiosporaceae</taxon>
        <taxon>Apiospora</taxon>
    </lineage>
</organism>
<comment type="caution">
    <text evidence="3">The sequence shown here is derived from an EMBL/GenBank/DDBJ whole genome shotgun (WGS) entry which is preliminary data.</text>
</comment>
<dbReference type="Proteomes" id="UP001433268">
    <property type="component" value="Unassembled WGS sequence"/>
</dbReference>
<gene>
    <name evidence="3" type="ORF">PG997_002170</name>
</gene>
<dbReference type="Gene3D" id="3.40.50.300">
    <property type="entry name" value="P-loop containing nucleotide triphosphate hydrolases"/>
    <property type="match status" value="1"/>
</dbReference>
<feature type="region of interest" description="Disordered" evidence="1">
    <location>
        <begin position="668"/>
        <end position="689"/>
    </location>
</feature>
<reference evidence="3 4" key="1">
    <citation type="submission" date="2023-01" db="EMBL/GenBank/DDBJ databases">
        <title>Analysis of 21 Apiospora genomes using comparative genomics revels a genus with tremendous synthesis potential of carbohydrate active enzymes and secondary metabolites.</title>
        <authorList>
            <person name="Sorensen T."/>
        </authorList>
    </citation>
    <scope>NUCLEOTIDE SEQUENCE [LARGE SCALE GENOMIC DNA]</scope>
    <source>
        <strain evidence="3 4">CBS 114990</strain>
    </source>
</reference>
<dbReference type="EMBL" id="JAQQWN010000003">
    <property type="protein sequence ID" value="KAK8091809.1"/>
    <property type="molecule type" value="Genomic_DNA"/>
</dbReference>
<dbReference type="PANTHER" id="PTHR46411:SF2">
    <property type="entry name" value="AAA+ ATPASE DOMAIN-CONTAINING PROTEIN"/>
    <property type="match status" value="1"/>
</dbReference>
<feature type="region of interest" description="Disordered" evidence="1">
    <location>
        <begin position="294"/>
        <end position="317"/>
    </location>
</feature>
<dbReference type="PANTHER" id="PTHR46411">
    <property type="entry name" value="FAMILY ATPASE, PUTATIVE-RELATED"/>
    <property type="match status" value="1"/>
</dbReference>
<evidence type="ECO:0000259" key="2">
    <source>
        <dbReference type="SMART" id="SM00382"/>
    </source>
</evidence>
<proteinExistence type="predicted"/>
<dbReference type="InterPro" id="IPR027417">
    <property type="entry name" value="P-loop_NTPase"/>
</dbReference>
<feature type="region of interest" description="Disordered" evidence="1">
    <location>
        <begin position="1043"/>
        <end position="1080"/>
    </location>
</feature>
<dbReference type="InterPro" id="IPR038305">
    <property type="entry name" value="HeLo_sf"/>
</dbReference>
<feature type="region of interest" description="Disordered" evidence="1">
    <location>
        <begin position="1007"/>
        <end position="1031"/>
    </location>
</feature>